<comment type="caution">
    <text evidence="3">The sequence shown here is derived from an EMBL/GenBank/DDBJ whole genome shotgun (WGS) entry which is preliminary data.</text>
</comment>
<reference evidence="4" key="1">
    <citation type="journal article" date="2019" name="Int. J. Syst. Evol. Microbiol.">
        <title>The Global Catalogue of Microorganisms (GCM) 10K type strain sequencing project: providing services to taxonomists for standard genome sequencing and annotation.</title>
        <authorList>
            <consortium name="The Broad Institute Genomics Platform"/>
            <consortium name="The Broad Institute Genome Sequencing Center for Infectious Disease"/>
            <person name="Wu L."/>
            <person name="Ma J."/>
        </authorList>
    </citation>
    <scope>NUCLEOTIDE SEQUENCE [LARGE SCALE GENOMIC DNA]</scope>
    <source>
        <strain evidence="4">NBRC 103627</strain>
    </source>
</reference>
<dbReference type="Pfam" id="PF00072">
    <property type="entry name" value="Response_reg"/>
    <property type="match status" value="1"/>
</dbReference>
<dbReference type="SUPFAM" id="SSF52172">
    <property type="entry name" value="CheY-like"/>
    <property type="match status" value="1"/>
</dbReference>
<proteinExistence type="predicted"/>
<protein>
    <submittedName>
        <fullName evidence="3">Response regulator</fullName>
    </submittedName>
</protein>
<dbReference type="EMBL" id="JBHSFY010000004">
    <property type="protein sequence ID" value="MFC4476943.1"/>
    <property type="molecule type" value="Genomic_DNA"/>
</dbReference>
<dbReference type="PANTHER" id="PTHR44520">
    <property type="entry name" value="RESPONSE REGULATOR RCP1-RELATED"/>
    <property type="match status" value="1"/>
</dbReference>
<dbReference type="Gene3D" id="3.40.50.2300">
    <property type="match status" value="1"/>
</dbReference>
<dbReference type="Proteomes" id="UP001596003">
    <property type="component" value="Unassembled WGS sequence"/>
</dbReference>
<name>A0ABV8ZDH2_9FLAO</name>
<evidence type="ECO:0000259" key="2">
    <source>
        <dbReference type="PROSITE" id="PS50110"/>
    </source>
</evidence>
<evidence type="ECO:0000256" key="1">
    <source>
        <dbReference type="PROSITE-ProRule" id="PRU00169"/>
    </source>
</evidence>
<keyword evidence="4" id="KW-1185">Reference proteome</keyword>
<organism evidence="3 4">
    <name type="scientific">Flavobacterium chungangensis</name>
    <dbReference type="NCBI Taxonomy" id="2708132"/>
    <lineage>
        <taxon>Bacteria</taxon>
        <taxon>Pseudomonadati</taxon>
        <taxon>Bacteroidota</taxon>
        <taxon>Flavobacteriia</taxon>
        <taxon>Flavobacteriales</taxon>
        <taxon>Flavobacteriaceae</taxon>
        <taxon>Flavobacterium</taxon>
    </lineage>
</organism>
<dbReference type="InterPro" id="IPR001789">
    <property type="entry name" value="Sig_transdc_resp-reg_receiver"/>
</dbReference>
<accession>A0ABV8ZDH2</accession>
<dbReference type="SMART" id="SM00448">
    <property type="entry name" value="REC"/>
    <property type="match status" value="1"/>
</dbReference>
<dbReference type="InterPro" id="IPR052893">
    <property type="entry name" value="TCS_response_regulator"/>
</dbReference>
<gene>
    <name evidence="3" type="ORF">ACFO3N_07705</name>
</gene>
<keyword evidence="1" id="KW-0597">Phosphoprotein</keyword>
<sequence>MQEKMILLADDDQDDAEMFCEALAEIDESIVCYCSENGSGVINTLKNQEKIPEIVFLDLNMPVMNGWECLKQLKSEERYKDIPVVMISTSSYRNDMDTAANLGAVCYFVKPNNFDDLKQVLRLITSNLENGLKEAFSNLEKNKYLHVFCAE</sequence>
<feature type="domain" description="Response regulatory" evidence="2">
    <location>
        <begin position="5"/>
        <end position="125"/>
    </location>
</feature>
<dbReference type="RefSeq" id="WP_379796587.1">
    <property type="nucleotide sequence ID" value="NZ_JBHSFY010000004.1"/>
</dbReference>
<feature type="modified residue" description="4-aspartylphosphate" evidence="1">
    <location>
        <position position="58"/>
    </location>
</feature>
<evidence type="ECO:0000313" key="3">
    <source>
        <dbReference type="EMBL" id="MFC4476943.1"/>
    </source>
</evidence>
<dbReference type="PROSITE" id="PS50110">
    <property type="entry name" value="RESPONSE_REGULATORY"/>
    <property type="match status" value="1"/>
</dbReference>
<dbReference type="InterPro" id="IPR011006">
    <property type="entry name" value="CheY-like_superfamily"/>
</dbReference>
<evidence type="ECO:0000313" key="4">
    <source>
        <dbReference type="Proteomes" id="UP001596003"/>
    </source>
</evidence>